<organism evidence="1 2">
    <name type="scientific">Dryococelus australis</name>
    <dbReference type="NCBI Taxonomy" id="614101"/>
    <lineage>
        <taxon>Eukaryota</taxon>
        <taxon>Metazoa</taxon>
        <taxon>Ecdysozoa</taxon>
        <taxon>Arthropoda</taxon>
        <taxon>Hexapoda</taxon>
        <taxon>Insecta</taxon>
        <taxon>Pterygota</taxon>
        <taxon>Neoptera</taxon>
        <taxon>Polyneoptera</taxon>
        <taxon>Phasmatodea</taxon>
        <taxon>Verophasmatodea</taxon>
        <taxon>Anareolatae</taxon>
        <taxon>Phasmatidae</taxon>
        <taxon>Eurycanthinae</taxon>
        <taxon>Dryococelus</taxon>
    </lineage>
</organism>
<dbReference type="EMBL" id="JARBHB010000005">
    <property type="protein sequence ID" value="KAJ8884561.1"/>
    <property type="molecule type" value="Genomic_DNA"/>
</dbReference>
<comment type="caution">
    <text evidence="1">The sequence shown here is derived from an EMBL/GenBank/DDBJ whole genome shotgun (WGS) entry which is preliminary data.</text>
</comment>
<sequence length="112" mass="12619">MFDERDIGLVQETHASCNVPSWFSSMVLINLNKTKVLTSFAEKVANDIKVDRLVPYMMNDGFIVHTGRSVKECNIEVPVSFAKILLLCFHPSVCDGYLGIHKTQSEWSGIKQ</sequence>
<protein>
    <submittedName>
        <fullName evidence="1">Uncharacterized protein</fullName>
    </submittedName>
</protein>
<evidence type="ECO:0000313" key="2">
    <source>
        <dbReference type="Proteomes" id="UP001159363"/>
    </source>
</evidence>
<name>A0ABQ9HJP1_9NEOP</name>
<keyword evidence="2" id="KW-1185">Reference proteome</keyword>
<evidence type="ECO:0000313" key="1">
    <source>
        <dbReference type="EMBL" id="KAJ8884561.1"/>
    </source>
</evidence>
<dbReference type="Proteomes" id="UP001159363">
    <property type="component" value="Chromosome 4"/>
</dbReference>
<reference evidence="1 2" key="1">
    <citation type="submission" date="2023-02" db="EMBL/GenBank/DDBJ databases">
        <title>LHISI_Scaffold_Assembly.</title>
        <authorList>
            <person name="Stuart O.P."/>
            <person name="Cleave R."/>
            <person name="Magrath M.J.L."/>
            <person name="Mikheyev A.S."/>
        </authorList>
    </citation>
    <scope>NUCLEOTIDE SEQUENCE [LARGE SCALE GENOMIC DNA]</scope>
    <source>
        <strain evidence="1">Daus_M_001</strain>
        <tissue evidence="1">Leg muscle</tissue>
    </source>
</reference>
<gene>
    <name evidence="1" type="ORF">PR048_016418</name>
</gene>
<proteinExistence type="predicted"/>
<accession>A0ABQ9HJP1</accession>